<dbReference type="PANTHER" id="PTHR30404:SF0">
    <property type="entry name" value="N-ACETYLMURAMOYL-L-ALANINE AMIDASE AMIC"/>
    <property type="match status" value="1"/>
</dbReference>
<accession>A0A975TZU9</accession>
<dbReference type="EC" id="3.5.1.28" evidence="2"/>
<dbReference type="KEGG" id="elio:KO353_10165"/>
<evidence type="ECO:0000256" key="2">
    <source>
        <dbReference type="ARBA" id="ARBA00011901"/>
    </source>
</evidence>
<keyword evidence="7" id="KW-1185">Reference proteome</keyword>
<dbReference type="InterPro" id="IPR002508">
    <property type="entry name" value="MurNAc-LAA_cat"/>
</dbReference>
<evidence type="ECO:0000313" key="7">
    <source>
        <dbReference type="Proteomes" id="UP000694001"/>
    </source>
</evidence>
<dbReference type="SMART" id="SM00646">
    <property type="entry name" value="Ami_3"/>
    <property type="match status" value="1"/>
</dbReference>
<feature type="signal peptide" evidence="4">
    <location>
        <begin position="1"/>
        <end position="33"/>
    </location>
</feature>
<dbReference type="EMBL" id="CP076448">
    <property type="protein sequence ID" value="QXM23675.1"/>
    <property type="molecule type" value="Genomic_DNA"/>
</dbReference>
<keyword evidence="3" id="KW-0378">Hydrolase</keyword>
<evidence type="ECO:0000256" key="4">
    <source>
        <dbReference type="SAM" id="SignalP"/>
    </source>
</evidence>
<dbReference type="AlphaFoldDB" id="A0A975TZU9"/>
<evidence type="ECO:0000313" key="6">
    <source>
        <dbReference type="EMBL" id="QXM23675.1"/>
    </source>
</evidence>
<evidence type="ECO:0000259" key="5">
    <source>
        <dbReference type="SMART" id="SM00646"/>
    </source>
</evidence>
<evidence type="ECO:0000256" key="1">
    <source>
        <dbReference type="ARBA" id="ARBA00001561"/>
    </source>
</evidence>
<reference evidence="6" key="1">
    <citation type="submission" date="2021-06" db="EMBL/GenBank/DDBJ databases">
        <title>Elioraea tepida, sp. nov., a moderately thermophilic aerobic anoxygenic phototrophic bacterium isolated from an alkaline siliceous hot spring mat community in Yellowstone National Park, WY, USA.</title>
        <authorList>
            <person name="Saini M.K."/>
            <person name="Yoshida S."/>
            <person name="Sebastian A."/>
            <person name="Hirose S."/>
            <person name="Hara E."/>
            <person name="Tamaki H."/>
            <person name="Soulier N.T."/>
            <person name="Albert I."/>
            <person name="Hanada S."/>
            <person name="Bryant D.A."/>
            <person name="Tank M."/>
        </authorList>
    </citation>
    <scope>NUCLEOTIDE SEQUENCE</scope>
    <source>
        <strain evidence="6">MS-P2</strain>
    </source>
</reference>
<organism evidence="6 7">
    <name type="scientific">Elioraea tepida</name>
    <dbReference type="NCBI Taxonomy" id="2843330"/>
    <lineage>
        <taxon>Bacteria</taxon>
        <taxon>Pseudomonadati</taxon>
        <taxon>Pseudomonadota</taxon>
        <taxon>Alphaproteobacteria</taxon>
        <taxon>Acetobacterales</taxon>
        <taxon>Elioraeaceae</taxon>
        <taxon>Elioraea</taxon>
    </lineage>
</organism>
<protein>
    <recommendedName>
        <fullName evidence="2">N-acetylmuramoyl-L-alanine amidase</fullName>
        <ecNumber evidence="2">3.5.1.28</ecNumber>
    </recommendedName>
</protein>
<dbReference type="GO" id="GO:0030288">
    <property type="term" value="C:outer membrane-bounded periplasmic space"/>
    <property type="evidence" value="ECO:0007669"/>
    <property type="project" value="TreeGrafter"/>
</dbReference>
<dbReference type="GO" id="GO:0009253">
    <property type="term" value="P:peptidoglycan catabolic process"/>
    <property type="evidence" value="ECO:0007669"/>
    <property type="project" value="InterPro"/>
</dbReference>
<dbReference type="Proteomes" id="UP000694001">
    <property type="component" value="Chromosome"/>
</dbReference>
<proteinExistence type="predicted"/>
<sequence length="402" mass="42389">MTLGLGRRLVVMAGLRAPLALPVSVLASRAVHAAAATGASVAHEGAVTRFSLATTASPAFSLFTLGNPPRVVIDLPGLAWSGGEPPSGAGLVRGVRVRLNRPGVTRVVLDLARPVSVDRAEVVEASSGRALEITLSPAPESVFLRQTASSAAARPAADAEAPAQPARVARKPLVMLDPGHGGRDPGAIGRVARTQEKHITLAAALETRRLLEQGGRVRVAMTRTRDVFVPLTERVRAARAAGADLFLSLHADALDDRNVRGASVYTLAEQASDPLAERIARNENRADRFAGPTFEGVTPEAARILIALVRRDTLNGAARMARITVSSLAKDVTMLPNSHRFAGFIVLKAPDIPSVLVEMGFLSNREDEALLRRPDHRRVVAAAMARAIEAWCAETGALQAAG</sequence>
<comment type="catalytic activity">
    <reaction evidence="1">
        <text>Hydrolyzes the link between N-acetylmuramoyl residues and L-amino acid residues in certain cell-wall glycopeptides.</text>
        <dbReference type="EC" id="3.5.1.28"/>
    </reaction>
</comment>
<keyword evidence="4" id="KW-0732">Signal</keyword>
<dbReference type="RefSeq" id="WP_218284564.1">
    <property type="nucleotide sequence ID" value="NZ_CP076448.1"/>
</dbReference>
<dbReference type="Pfam" id="PF11741">
    <property type="entry name" value="AMIN"/>
    <property type="match status" value="1"/>
</dbReference>
<dbReference type="GO" id="GO:0008745">
    <property type="term" value="F:N-acetylmuramoyl-L-alanine amidase activity"/>
    <property type="evidence" value="ECO:0007669"/>
    <property type="project" value="UniProtKB-EC"/>
</dbReference>
<dbReference type="InterPro" id="IPR021731">
    <property type="entry name" value="AMIN_dom"/>
</dbReference>
<dbReference type="PANTHER" id="PTHR30404">
    <property type="entry name" value="N-ACETYLMURAMOYL-L-ALANINE AMIDASE"/>
    <property type="match status" value="1"/>
</dbReference>
<evidence type="ECO:0000256" key="3">
    <source>
        <dbReference type="ARBA" id="ARBA00022801"/>
    </source>
</evidence>
<feature type="domain" description="MurNAc-LAA" evidence="5">
    <location>
        <begin position="235"/>
        <end position="389"/>
    </location>
</feature>
<dbReference type="InterPro" id="IPR050695">
    <property type="entry name" value="N-acetylmuramoyl_amidase_3"/>
</dbReference>
<dbReference type="CDD" id="cd02696">
    <property type="entry name" value="MurNAc-LAA"/>
    <property type="match status" value="1"/>
</dbReference>
<gene>
    <name evidence="6" type="ORF">KO353_10165</name>
</gene>
<name>A0A975TZU9_9PROT</name>
<feature type="chain" id="PRO_5037663066" description="N-acetylmuramoyl-L-alanine amidase" evidence="4">
    <location>
        <begin position="34"/>
        <end position="402"/>
    </location>
</feature>
<dbReference type="Pfam" id="PF01520">
    <property type="entry name" value="Amidase_3"/>
    <property type="match status" value="1"/>
</dbReference>